<accession>A0A7W8EBY3</accession>
<evidence type="ECO:0000313" key="3">
    <source>
        <dbReference type="Proteomes" id="UP000584867"/>
    </source>
</evidence>
<dbReference type="EMBL" id="JACHIO010000014">
    <property type="protein sequence ID" value="MBB5065075.1"/>
    <property type="molecule type" value="Genomic_DNA"/>
</dbReference>
<protein>
    <submittedName>
        <fullName evidence="2">Prevent-host-death family protein</fullName>
    </submittedName>
</protein>
<reference evidence="2 3" key="1">
    <citation type="submission" date="2020-08" db="EMBL/GenBank/DDBJ databases">
        <title>Genomic Encyclopedia of Type Strains, Phase IV (KMG-V): Genome sequencing to study the core and pangenomes of soil and plant-associated prokaryotes.</title>
        <authorList>
            <person name="Whitman W."/>
        </authorList>
    </citation>
    <scope>NUCLEOTIDE SEQUENCE [LARGE SCALE GENOMIC DNA]</scope>
    <source>
        <strain evidence="2 3">X5P3</strain>
    </source>
</reference>
<dbReference type="Gene3D" id="3.40.1620.10">
    <property type="entry name" value="YefM-like domain"/>
    <property type="match status" value="1"/>
</dbReference>
<dbReference type="Proteomes" id="UP000584867">
    <property type="component" value="Unassembled WGS sequence"/>
</dbReference>
<name>A0A7W8EBY3_9BACT</name>
<sequence>MKATAANPKVLTIAAGEFKAKCLQLMDDVNEKKLTLIITKRGKPVAELKPPTEEVDTFVPLWGRTPNAKILGDIMSPMDWGDPGAKWEKANKRKKAK</sequence>
<dbReference type="NCBIfam" id="TIGR01552">
    <property type="entry name" value="phd_fam"/>
    <property type="match status" value="1"/>
</dbReference>
<dbReference type="SUPFAM" id="SSF143120">
    <property type="entry name" value="YefM-like"/>
    <property type="match status" value="1"/>
</dbReference>
<dbReference type="RefSeq" id="WP_221314469.1">
    <property type="nucleotide sequence ID" value="NZ_JACHIO010000014.1"/>
</dbReference>
<proteinExistence type="inferred from homology"/>
<organism evidence="2 3">
    <name type="scientific">Granulicella mallensis</name>
    <dbReference type="NCBI Taxonomy" id="940614"/>
    <lineage>
        <taxon>Bacteria</taxon>
        <taxon>Pseudomonadati</taxon>
        <taxon>Acidobacteriota</taxon>
        <taxon>Terriglobia</taxon>
        <taxon>Terriglobales</taxon>
        <taxon>Acidobacteriaceae</taxon>
        <taxon>Granulicella</taxon>
    </lineage>
</organism>
<comment type="similarity">
    <text evidence="1">Belongs to the phD/YefM antitoxin family.</text>
</comment>
<dbReference type="AlphaFoldDB" id="A0A7W8EBY3"/>
<gene>
    <name evidence="2" type="ORF">HDF15_003438</name>
</gene>
<evidence type="ECO:0000256" key="1">
    <source>
        <dbReference type="ARBA" id="ARBA00009981"/>
    </source>
</evidence>
<comment type="caution">
    <text evidence="2">The sequence shown here is derived from an EMBL/GenBank/DDBJ whole genome shotgun (WGS) entry which is preliminary data.</text>
</comment>
<dbReference type="InterPro" id="IPR036165">
    <property type="entry name" value="YefM-like_sf"/>
</dbReference>
<evidence type="ECO:0000313" key="2">
    <source>
        <dbReference type="EMBL" id="MBB5065075.1"/>
    </source>
</evidence>